<dbReference type="EMBL" id="JAXAVV010000053">
    <property type="protein sequence ID" value="MDX8056674.1"/>
    <property type="molecule type" value="Genomic_DNA"/>
</dbReference>
<feature type="domain" description="IrrE N-terminal-like" evidence="1">
    <location>
        <begin position="49"/>
        <end position="115"/>
    </location>
</feature>
<protein>
    <submittedName>
        <fullName evidence="2">ImmA/IrrE family metallo-endopeptidase</fullName>
    </submittedName>
</protein>
<dbReference type="Pfam" id="PF06114">
    <property type="entry name" value="Peptidase_M78"/>
    <property type="match status" value="1"/>
</dbReference>
<sequence>MDVLIRNIERIVGASISLHPFPPTAIRQWRDAGEQLPAALCLAGDNRIFVLYREDTTPAHQRHSILHELGHICARHLPPVGETPTEELGTVPVARAKHRSFYDDSMERAAEAFAYTMESRIGLMRANENRPTDPTYQEAVDRYGSILEG</sequence>
<evidence type="ECO:0000313" key="2">
    <source>
        <dbReference type="EMBL" id="MDX8056674.1"/>
    </source>
</evidence>
<gene>
    <name evidence="2" type="ORF">SK571_45530</name>
</gene>
<reference evidence="2 3" key="1">
    <citation type="submission" date="2023-11" db="EMBL/GenBank/DDBJ databases">
        <title>Lentzea sokolovensis, sp. nov., Lentzea kristufkii, sp. nov., and Lentzea miocenensis, sp. nov., rare actinobacteria from Sokolov Coal Basin, Miocene lacustrine sediment, Czech Republic.</title>
        <authorList>
            <person name="Lara A."/>
            <person name="Kotroba L."/>
            <person name="Nouioui I."/>
            <person name="Neumann-Schaal M."/>
            <person name="Mast Y."/>
            <person name="Chronakova A."/>
        </authorList>
    </citation>
    <scope>NUCLEOTIDE SEQUENCE [LARGE SCALE GENOMIC DNA]</scope>
    <source>
        <strain evidence="2 3">BCCO 10_0798</strain>
    </source>
</reference>
<name>A0ABU4U7W8_9PSEU</name>
<evidence type="ECO:0000313" key="3">
    <source>
        <dbReference type="Proteomes" id="UP001271792"/>
    </source>
</evidence>
<dbReference type="RefSeq" id="WP_319990323.1">
    <property type="nucleotide sequence ID" value="NZ_JAXAVV010000053.1"/>
</dbReference>
<proteinExistence type="predicted"/>
<dbReference type="Proteomes" id="UP001271792">
    <property type="component" value="Unassembled WGS sequence"/>
</dbReference>
<dbReference type="InterPro" id="IPR010359">
    <property type="entry name" value="IrrE_HExxH"/>
</dbReference>
<comment type="caution">
    <text evidence="2">The sequence shown here is derived from an EMBL/GenBank/DDBJ whole genome shotgun (WGS) entry which is preliminary data.</text>
</comment>
<evidence type="ECO:0000259" key="1">
    <source>
        <dbReference type="Pfam" id="PF06114"/>
    </source>
</evidence>
<reference evidence="2 3" key="2">
    <citation type="submission" date="2023-11" db="EMBL/GenBank/DDBJ databases">
        <authorList>
            <person name="Lara A.C."/>
            <person name="Chronakova A."/>
        </authorList>
    </citation>
    <scope>NUCLEOTIDE SEQUENCE [LARGE SCALE GENOMIC DNA]</scope>
    <source>
        <strain evidence="2 3">BCCO 10_0798</strain>
    </source>
</reference>
<organism evidence="2 3">
    <name type="scientific">Lentzea kristufekii</name>
    <dbReference type="NCBI Taxonomy" id="3095430"/>
    <lineage>
        <taxon>Bacteria</taxon>
        <taxon>Bacillati</taxon>
        <taxon>Actinomycetota</taxon>
        <taxon>Actinomycetes</taxon>
        <taxon>Pseudonocardiales</taxon>
        <taxon>Pseudonocardiaceae</taxon>
        <taxon>Lentzea</taxon>
    </lineage>
</organism>
<keyword evidence="3" id="KW-1185">Reference proteome</keyword>
<accession>A0ABU4U7W8</accession>
<dbReference type="Gene3D" id="1.10.10.2910">
    <property type="match status" value="1"/>
</dbReference>